<evidence type="ECO:0000313" key="2">
    <source>
        <dbReference type="EMBL" id="CAK9087066.1"/>
    </source>
</evidence>
<sequence length="147" mass="16027">MSRLGLFLLGALGASWCFIAPPQAAAPKSRGLRQRLCAQGVDPGDCKAVRNTAVGGVQLPVMDEDEPAWLSFVIARYLDEEWLEQPVHQEIGQAVAKLYRESRDEGDDDLIAVLAKLSFGLKEMWKSAGFAEAFEGPVEVANRVAEP</sequence>
<keyword evidence="1" id="KW-0732">Signal</keyword>
<protein>
    <submittedName>
        <fullName evidence="3">Uncharacterized protein</fullName>
    </submittedName>
</protein>
<evidence type="ECO:0000256" key="1">
    <source>
        <dbReference type="SAM" id="SignalP"/>
    </source>
</evidence>
<evidence type="ECO:0000313" key="3">
    <source>
        <dbReference type="EMBL" id="CAK9087124.1"/>
    </source>
</evidence>
<feature type="signal peptide" evidence="1">
    <location>
        <begin position="1"/>
        <end position="17"/>
    </location>
</feature>
<gene>
    <name evidence="2" type="ORF">SCF082_LOCUS41162</name>
    <name evidence="3" type="ORF">SCF082_LOCUS41186</name>
</gene>
<dbReference type="Proteomes" id="UP001642464">
    <property type="component" value="Unassembled WGS sequence"/>
</dbReference>
<dbReference type="EMBL" id="CAXAMM010039540">
    <property type="protein sequence ID" value="CAK9087124.1"/>
    <property type="molecule type" value="Genomic_DNA"/>
</dbReference>
<feature type="chain" id="PRO_5045029483" evidence="1">
    <location>
        <begin position="18"/>
        <end position="147"/>
    </location>
</feature>
<comment type="caution">
    <text evidence="3">The sequence shown here is derived from an EMBL/GenBank/DDBJ whole genome shotgun (WGS) entry which is preliminary data.</text>
</comment>
<reference evidence="3 4" key="1">
    <citation type="submission" date="2024-02" db="EMBL/GenBank/DDBJ databases">
        <authorList>
            <person name="Chen Y."/>
            <person name="Shah S."/>
            <person name="Dougan E. K."/>
            <person name="Thang M."/>
            <person name="Chan C."/>
        </authorList>
    </citation>
    <scope>NUCLEOTIDE SEQUENCE [LARGE SCALE GENOMIC DNA]</scope>
</reference>
<proteinExistence type="predicted"/>
<accession>A0ABP0QGQ0</accession>
<dbReference type="EMBL" id="CAXAMM010039529">
    <property type="protein sequence ID" value="CAK9087066.1"/>
    <property type="molecule type" value="Genomic_DNA"/>
</dbReference>
<name>A0ABP0QGQ0_9DINO</name>
<organism evidence="3 4">
    <name type="scientific">Durusdinium trenchii</name>
    <dbReference type="NCBI Taxonomy" id="1381693"/>
    <lineage>
        <taxon>Eukaryota</taxon>
        <taxon>Sar</taxon>
        <taxon>Alveolata</taxon>
        <taxon>Dinophyceae</taxon>
        <taxon>Suessiales</taxon>
        <taxon>Symbiodiniaceae</taxon>
        <taxon>Durusdinium</taxon>
    </lineage>
</organism>
<evidence type="ECO:0000313" key="4">
    <source>
        <dbReference type="Proteomes" id="UP001642464"/>
    </source>
</evidence>
<keyword evidence="4" id="KW-1185">Reference proteome</keyword>